<dbReference type="EMBL" id="CP001098">
    <property type="protein sequence ID" value="ACL70937.1"/>
    <property type="molecule type" value="Genomic_DNA"/>
</dbReference>
<keyword evidence="3" id="KW-1185">Reference proteome</keyword>
<dbReference type="Pfam" id="PF11146">
    <property type="entry name" value="DUF2905"/>
    <property type="match status" value="1"/>
</dbReference>
<dbReference type="KEGG" id="hor:Hore_21910"/>
<dbReference type="InterPro" id="IPR021320">
    <property type="entry name" value="DUF2905"/>
</dbReference>
<dbReference type="AlphaFoldDB" id="B8D0K1"/>
<keyword evidence="1" id="KW-1133">Transmembrane helix</keyword>
<protein>
    <recommendedName>
        <fullName evidence="4">DUF2905 domain-containing protein</fullName>
    </recommendedName>
</protein>
<feature type="transmembrane region" description="Helical" evidence="1">
    <location>
        <begin position="20"/>
        <end position="39"/>
    </location>
</feature>
<accession>B8D0K1</accession>
<dbReference type="STRING" id="373903.Hore_21910"/>
<evidence type="ECO:0008006" key="4">
    <source>
        <dbReference type="Google" id="ProtNLM"/>
    </source>
</evidence>
<organism evidence="2 3">
    <name type="scientific">Halothermothrix orenii (strain H 168 / OCM 544 / DSM 9562)</name>
    <dbReference type="NCBI Taxonomy" id="373903"/>
    <lineage>
        <taxon>Bacteria</taxon>
        <taxon>Bacillati</taxon>
        <taxon>Bacillota</taxon>
        <taxon>Clostridia</taxon>
        <taxon>Halanaerobiales</taxon>
        <taxon>Halothermotrichaceae</taxon>
        <taxon>Halothermothrix</taxon>
    </lineage>
</organism>
<dbReference type="RefSeq" id="WP_015923906.1">
    <property type="nucleotide sequence ID" value="NC_011899.1"/>
</dbReference>
<evidence type="ECO:0000256" key="1">
    <source>
        <dbReference type="SAM" id="Phobius"/>
    </source>
</evidence>
<feature type="transmembrane region" description="Helical" evidence="1">
    <location>
        <begin position="59"/>
        <end position="79"/>
    </location>
</feature>
<dbReference type="eggNOG" id="ENOG5030IW2">
    <property type="taxonomic scope" value="Bacteria"/>
</dbReference>
<evidence type="ECO:0000313" key="3">
    <source>
        <dbReference type="Proteomes" id="UP000000719"/>
    </source>
</evidence>
<evidence type="ECO:0000313" key="2">
    <source>
        <dbReference type="EMBL" id="ACL70937.1"/>
    </source>
</evidence>
<dbReference type="Proteomes" id="UP000000719">
    <property type="component" value="Chromosome"/>
</dbReference>
<dbReference type="PANTHER" id="PTHR36443:SF1">
    <property type="entry name" value="BSR5223 PROTEIN"/>
    <property type="match status" value="1"/>
</dbReference>
<gene>
    <name evidence="2" type="ordered locus">Hore_21910</name>
</gene>
<name>B8D0K1_HALOH</name>
<keyword evidence="1" id="KW-0812">Transmembrane</keyword>
<proteinExistence type="predicted"/>
<keyword evidence="1" id="KW-0472">Membrane</keyword>
<sequence>MWYNKVEVILMDGFNELGRILIFFGLFIAVLGAIIYFLGGNFAWFGNLPGDIKVEKGNFTFYFPLTTMIIISLIINILVRIFR</sequence>
<reference evidence="2 3" key="1">
    <citation type="journal article" date="2009" name="PLoS ONE">
        <title>Genome analysis of the anaerobic thermohalophilic bacterium Halothermothrix orenii.</title>
        <authorList>
            <person name="Mavromatis K."/>
            <person name="Ivanova N."/>
            <person name="Anderson I."/>
            <person name="Lykidis A."/>
            <person name="Hooper S.D."/>
            <person name="Sun H."/>
            <person name="Kunin V."/>
            <person name="Lapidus A."/>
            <person name="Hugenholtz P."/>
            <person name="Patel B."/>
            <person name="Kyrpides N.C."/>
        </authorList>
    </citation>
    <scope>NUCLEOTIDE SEQUENCE [LARGE SCALE GENOMIC DNA]</scope>
    <source>
        <strain evidence="3">H 168 / OCM 544 / DSM 9562</strain>
    </source>
</reference>
<dbReference type="PANTHER" id="PTHR36443">
    <property type="entry name" value="BSR5223 PROTEIN"/>
    <property type="match status" value="1"/>
</dbReference>
<dbReference type="HOGENOM" id="CLU_181383_0_0_9"/>